<name>A0A2J6S109_HYAVF</name>
<proteinExistence type="predicted"/>
<dbReference type="AlphaFoldDB" id="A0A2J6S109"/>
<reference evidence="1 2" key="1">
    <citation type="submission" date="2016-04" db="EMBL/GenBank/DDBJ databases">
        <title>A degradative enzymes factory behind the ericoid mycorrhizal symbiosis.</title>
        <authorList>
            <consortium name="DOE Joint Genome Institute"/>
            <person name="Martino E."/>
            <person name="Morin E."/>
            <person name="Grelet G."/>
            <person name="Kuo A."/>
            <person name="Kohler A."/>
            <person name="Daghino S."/>
            <person name="Barry K."/>
            <person name="Choi C."/>
            <person name="Cichocki N."/>
            <person name="Clum A."/>
            <person name="Copeland A."/>
            <person name="Hainaut M."/>
            <person name="Haridas S."/>
            <person name="Labutti K."/>
            <person name="Lindquist E."/>
            <person name="Lipzen A."/>
            <person name="Khouja H.-R."/>
            <person name="Murat C."/>
            <person name="Ohm R."/>
            <person name="Olson A."/>
            <person name="Spatafora J."/>
            <person name="Veneault-Fourrey C."/>
            <person name="Henrissat B."/>
            <person name="Grigoriev I."/>
            <person name="Martin F."/>
            <person name="Perotto S."/>
        </authorList>
    </citation>
    <scope>NUCLEOTIDE SEQUENCE [LARGE SCALE GENOMIC DNA]</scope>
    <source>
        <strain evidence="1 2">F</strain>
    </source>
</reference>
<evidence type="ECO:0000313" key="1">
    <source>
        <dbReference type="EMBL" id="PMD44432.1"/>
    </source>
</evidence>
<dbReference type="OrthoDB" id="434972at2759"/>
<protein>
    <submittedName>
        <fullName evidence="1">Uncharacterized protein</fullName>
    </submittedName>
</protein>
<dbReference type="EMBL" id="KZ613941">
    <property type="protein sequence ID" value="PMD44432.1"/>
    <property type="molecule type" value="Genomic_DNA"/>
</dbReference>
<organism evidence="1 2">
    <name type="scientific">Hyaloscypha variabilis (strain UAMH 11265 / GT02V1 / F)</name>
    <name type="common">Meliniomyces variabilis</name>
    <dbReference type="NCBI Taxonomy" id="1149755"/>
    <lineage>
        <taxon>Eukaryota</taxon>
        <taxon>Fungi</taxon>
        <taxon>Dikarya</taxon>
        <taxon>Ascomycota</taxon>
        <taxon>Pezizomycotina</taxon>
        <taxon>Leotiomycetes</taxon>
        <taxon>Helotiales</taxon>
        <taxon>Hyaloscyphaceae</taxon>
        <taxon>Hyaloscypha</taxon>
        <taxon>Hyaloscypha variabilis</taxon>
    </lineage>
</organism>
<evidence type="ECO:0000313" key="2">
    <source>
        <dbReference type="Proteomes" id="UP000235786"/>
    </source>
</evidence>
<gene>
    <name evidence="1" type="ORF">L207DRAFT_282008</name>
</gene>
<dbReference type="Proteomes" id="UP000235786">
    <property type="component" value="Unassembled WGS sequence"/>
</dbReference>
<keyword evidence="2" id="KW-1185">Reference proteome</keyword>
<accession>A0A2J6S109</accession>
<sequence length="151" mass="16738">MTTEPRSSNLITHLNSGIHNNEIPDPTGKLIQWFNMPMPQSAAASFDQPNESFEEKFIGDSLELQSQQSCPPFGFEHNFTSSTQIGSAFNPIQDNTEILIGSENGGLRPEAPQQMALRRCVPPSLPFLIFGLESSLHLRLFITSPTSCPEY</sequence>